<dbReference type="OrthoDB" id="428531at2"/>
<proteinExistence type="predicted"/>
<accession>E0UDT9</accession>
<dbReference type="KEGG" id="cyj:Cyan7822_4616"/>
<evidence type="ECO:0000313" key="2">
    <source>
        <dbReference type="Proteomes" id="UP000008206"/>
    </source>
</evidence>
<name>E0UDT9_GLOV7</name>
<dbReference type="HOGENOM" id="CLU_2329047_0_0_3"/>
<organism evidence="1 2">
    <name type="scientific">Gloeothece verrucosa (strain PCC 7822)</name>
    <name type="common">Cyanothece sp. (strain PCC 7822)</name>
    <dbReference type="NCBI Taxonomy" id="497965"/>
    <lineage>
        <taxon>Bacteria</taxon>
        <taxon>Bacillati</taxon>
        <taxon>Cyanobacteriota</taxon>
        <taxon>Cyanophyceae</taxon>
        <taxon>Oscillatoriophycideae</taxon>
        <taxon>Chroococcales</taxon>
        <taxon>Aphanothecaceae</taxon>
        <taxon>Gloeothece</taxon>
        <taxon>Gloeothece verrucosa</taxon>
    </lineage>
</organism>
<sequence>MSDLTQFDFPYSDGLTLTKFKNLSSYQRQLINWIRQKEECSLLEIALHLCQDEETAFKTLVPLVKQGILIQIMIEEDSYYRVYLAPKRGRKIPAKLKKNDPKKP</sequence>
<dbReference type="RefSeq" id="WP_013324566.1">
    <property type="nucleotide sequence ID" value="NC_014501.1"/>
</dbReference>
<evidence type="ECO:0000313" key="1">
    <source>
        <dbReference type="EMBL" id="ADN16524.1"/>
    </source>
</evidence>
<dbReference type="AlphaFoldDB" id="E0UDT9"/>
<gene>
    <name evidence="1" type="ordered locus">Cyan7822_4616</name>
</gene>
<reference evidence="2" key="1">
    <citation type="journal article" date="2011" name="MBio">
        <title>Novel metabolic attributes of the genus Cyanothece, comprising a group of unicellular nitrogen-fixing Cyanobacteria.</title>
        <authorList>
            <person name="Bandyopadhyay A."/>
            <person name="Elvitigala T."/>
            <person name="Welsh E."/>
            <person name="Stockel J."/>
            <person name="Liberton M."/>
            <person name="Min H."/>
            <person name="Sherman L.A."/>
            <person name="Pakrasi H.B."/>
        </authorList>
    </citation>
    <scope>NUCLEOTIDE SEQUENCE [LARGE SCALE GENOMIC DNA]</scope>
    <source>
        <strain evidence="2">PCC 7822</strain>
    </source>
</reference>
<keyword evidence="2" id="KW-1185">Reference proteome</keyword>
<protein>
    <recommendedName>
        <fullName evidence="3">MarR family transcriptional regulator</fullName>
    </recommendedName>
</protein>
<dbReference type="InterPro" id="IPR036390">
    <property type="entry name" value="WH_DNA-bd_sf"/>
</dbReference>
<dbReference type="Proteomes" id="UP000008206">
    <property type="component" value="Chromosome"/>
</dbReference>
<dbReference type="EMBL" id="CP002198">
    <property type="protein sequence ID" value="ADN16524.1"/>
    <property type="molecule type" value="Genomic_DNA"/>
</dbReference>
<dbReference type="eggNOG" id="ENOG50320WT">
    <property type="taxonomic scope" value="Bacteria"/>
</dbReference>
<evidence type="ECO:0008006" key="3">
    <source>
        <dbReference type="Google" id="ProtNLM"/>
    </source>
</evidence>
<dbReference type="SUPFAM" id="SSF46785">
    <property type="entry name" value="Winged helix' DNA-binding domain"/>
    <property type="match status" value="1"/>
</dbReference>